<dbReference type="AlphaFoldDB" id="A0A523QHQ7"/>
<evidence type="ECO:0000313" key="8">
    <source>
        <dbReference type="Proteomes" id="UP000320781"/>
    </source>
</evidence>
<evidence type="ECO:0000259" key="6">
    <source>
        <dbReference type="PROSITE" id="PS51900"/>
    </source>
</evidence>
<dbReference type="PROSITE" id="PS51898">
    <property type="entry name" value="TYR_RECOMBINASE"/>
    <property type="match status" value="1"/>
</dbReference>
<dbReference type="InterPro" id="IPR004107">
    <property type="entry name" value="Integrase_SAM-like_N"/>
</dbReference>
<dbReference type="InterPro" id="IPR044068">
    <property type="entry name" value="CB"/>
</dbReference>
<dbReference type="GO" id="GO:0015074">
    <property type="term" value="P:DNA integration"/>
    <property type="evidence" value="ECO:0007669"/>
    <property type="project" value="UniProtKB-KW"/>
</dbReference>
<dbReference type="PROSITE" id="PS51900">
    <property type="entry name" value="CB"/>
    <property type="match status" value="1"/>
</dbReference>
<proteinExistence type="predicted"/>
<dbReference type="EMBL" id="SOKU01000259">
    <property type="protein sequence ID" value="TES85076.1"/>
    <property type="molecule type" value="Genomic_DNA"/>
</dbReference>
<evidence type="ECO:0000256" key="2">
    <source>
        <dbReference type="ARBA" id="ARBA00023125"/>
    </source>
</evidence>
<dbReference type="InterPro" id="IPR010998">
    <property type="entry name" value="Integrase_recombinase_N"/>
</dbReference>
<name>A0A523QHQ7_UNCAE</name>
<dbReference type="Pfam" id="PF00589">
    <property type="entry name" value="Phage_integrase"/>
    <property type="match status" value="1"/>
</dbReference>
<evidence type="ECO:0000259" key="5">
    <source>
        <dbReference type="PROSITE" id="PS51898"/>
    </source>
</evidence>
<dbReference type="InterPro" id="IPR050090">
    <property type="entry name" value="Tyrosine_recombinase_XerCD"/>
</dbReference>
<dbReference type="SUPFAM" id="SSF56349">
    <property type="entry name" value="DNA breaking-rejoining enzymes"/>
    <property type="match status" value="1"/>
</dbReference>
<evidence type="ECO:0000256" key="1">
    <source>
        <dbReference type="ARBA" id="ARBA00022908"/>
    </source>
</evidence>
<dbReference type="InterPro" id="IPR002104">
    <property type="entry name" value="Integrase_catalytic"/>
</dbReference>
<reference evidence="7 8" key="1">
    <citation type="submission" date="2019-03" db="EMBL/GenBank/DDBJ databases">
        <title>Metabolic potential of uncultured bacteria and archaea associated with petroleum seepage in deep-sea sediments.</title>
        <authorList>
            <person name="Dong X."/>
            <person name="Hubert C."/>
        </authorList>
    </citation>
    <scope>NUCLEOTIDE SEQUENCE [LARGE SCALE GENOMIC DNA]</scope>
    <source>
        <strain evidence="7">E44_bin92</strain>
    </source>
</reference>
<evidence type="ECO:0000256" key="4">
    <source>
        <dbReference type="PROSITE-ProRule" id="PRU01248"/>
    </source>
</evidence>
<keyword evidence="3" id="KW-0233">DNA recombination</keyword>
<keyword evidence="1" id="KW-0229">DNA integration</keyword>
<evidence type="ECO:0000313" key="7">
    <source>
        <dbReference type="EMBL" id="TES85076.1"/>
    </source>
</evidence>
<dbReference type="GO" id="GO:0006310">
    <property type="term" value="P:DNA recombination"/>
    <property type="evidence" value="ECO:0007669"/>
    <property type="project" value="UniProtKB-KW"/>
</dbReference>
<keyword evidence="2 4" id="KW-0238">DNA-binding</keyword>
<dbReference type="Pfam" id="PF02899">
    <property type="entry name" value="Phage_int_SAM_1"/>
    <property type="match status" value="1"/>
</dbReference>
<dbReference type="InterPro" id="IPR011010">
    <property type="entry name" value="DNA_brk_join_enz"/>
</dbReference>
<organism evidence="7 8">
    <name type="scientific">Aerophobetes bacterium</name>
    <dbReference type="NCBI Taxonomy" id="2030807"/>
    <lineage>
        <taxon>Bacteria</taxon>
        <taxon>Candidatus Aerophobota</taxon>
    </lineage>
</organism>
<evidence type="ECO:0000256" key="3">
    <source>
        <dbReference type="ARBA" id="ARBA00023172"/>
    </source>
</evidence>
<accession>A0A523QHQ7</accession>
<dbReference type="Gene3D" id="1.10.150.130">
    <property type="match status" value="1"/>
</dbReference>
<dbReference type="Proteomes" id="UP000320781">
    <property type="component" value="Unassembled WGS sequence"/>
</dbReference>
<protein>
    <recommendedName>
        <fullName evidence="9">Integrase</fullName>
    </recommendedName>
</protein>
<dbReference type="CDD" id="cd01188">
    <property type="entry name" value="INT_RitA_C_like"/>
    <property type="match status" value="1"/>
</dbReference>
<dbReference type="InterPro" id="IPR013762">
    <property type="entry name" value="Integrase-like_cat_sf"/>
</dbReference>
<feature type="domain" description="Tyr recombinase" evidence="5">
    <location>
        <begin position="224"/>
        <end position="407"/>
    </location>
</feature>
<dbReference type="GO" id="GO:0003677">
    <property type="term" value="F:DNA binding"/>
    <property type="evidence" value="ECO:0007669"/>
    <property type="project" value="UniProtKB-UniRule"/>
</dbReference>
<comment type="caution">
    <text evidence="7">The sequence shown here is derived from an EMBL/GenBank/DDBJ whole genome shotgun (WGS) entry which is preliminary data.</text>
</comment>
<evidence type="ECO:0008006" key="9">
    <source>
        <dbReference type="Google" id="ProtNLM"/>
    </source>
</evidence>
<feature type="domain" description="Core-binding (CB)" evidence="6">
    <location>
        <begin position="115"/>
        <end position="201"/>
    </location>
</feature>
<dbReference type="PANTHER" id="PTHR30349">
    <property type="entry name" value="PHAGE INTEGRASE-RELATED"/>
    <property type="match status" value="1"/>
</dbReference>
<sequence length="414" mass="48280">MYKKIFPIPAIERKHRQGLLGAHFDCFLNWMQEHGYSRHSMRFNVQCLTHLGKYLKKKGISSIYQLQGADGQELLVTYRDYCRGQGYWRRESGLKLYIGALEEAGILSSSTPGNFLLFHEIEQYRDFLKNQRGLAEKTIHRHIYWIEKFFRFLGCQEHCSSLPTFGIREVDRFIEQEAERLGRTSQGPLAGCLRSFLRFLYQSGKLATDLSVLITSPRCYKLESLPRVLDWNEVQKIVNSVHRSTKNGPRHYAILVLLTTYGLRAGEVAQLKLEDIDWRKKAIHIVPRKSGKDLYLPLTPRVVQAILDYLRHRRFPSKYRQVFLLTRAPWRSLTRQNIAYVVNRHIELAGLELPRGGPHLLRHSFATHLIRKGASLKQIGDLLGHRRLESTHIYTKTATEHLREVALEVPEVRW</sequence>
<dbReference type="Gene3D" id="1.10.443.10">
    <property type="entry name" value="Intergrase catalytic core"/>
    <property type="match status" value="1"/>
</dbReference>
<gene>
    <name evidence="7" type="ORF">E3J95_05275</name>
</gene>
<dbReference type="PANTHER" id="PTHR30349:SF81">
    <property type="entry name" value="TYROSINE RECOMBINASE XERC"/>
    <property type="match status" value="1"/>
</dbReference>